<comment type="catalytic activity">
    <reaction evidence="7">
        <text>succinate + ATP + CoA = succinyl-CoA + ADP + phosphate</text>
        <dbReference type="Rhea" id="RHEA:17661"/>
        <dbReference type="ChEBI" id="CHEBI:30031"/>
        <dbReference type="ChEBI" id="CHEBI:30616"/>
        <dbReference type="ChEBI" id="CHEBI:43474"/>
        <dbReference type="ChEBI" id="CHEBI:57287"/>
        <dbReference type="ChEBI" id="CHEBI:57292"/>
        <dbReference type="ChEBI" id="CHEBI:456216"/>
        <dbReference type="EC" id="6.2.1.5"/>
    </reaction>
</comment>
<proteinExistence type="inferred from homology"/>
<dbReference type="Gene3D" id="3.30.470.20">
    <property type="entry name" value="ATP-grasp fold, B domain"/>
    <property type="match status" value="1"/>
</dbReference>
<feature type="binding site" evidence="7">
    <location>
        <position position="305"/>
    </location>
    <ligand>
        <name>substrate</name>
        <note>ligand shared with subunit alpha</note>
    </ligand>
</feature>
<dbReference type="FunFam" id="3.30.470.20:FF:000002">
    <property type="entry name" value="Succinate--CoA ligase [ADP-forming] subunit beta"/>
    <property type="match status" value="1"/>
</dbReference>
<dbReference type="EC" id="6.2.1.5" evidence="7"/>
<dbReference type="InterPro" id="IPR005809">
    <property type="entry name" value="Succ_CoA_ligase-like_bsu"/>
</dbReference>
<dbReference type="PANTHER" id="PTHR11815">
    <property type="entry name" value="SUCCINYL-COA SYNTHETASE BETA CHAIN"/>
    <property type="match status" value="1"/>
</dbReference>
<dbReference type="PANTHER" id="PTHR11815:SF10">
    <property type="entry name" value="SUCCINATE--COA LIGASE [GDP-FORMING] SUBUNIT BETA, MITOCHONDRIAL"/>
    <property type="match status" value="1"/>
</dbReference>
<evidence type="ECO:0000256" key="3">
    <source>
        <dbReference type="ARBA" id="ARBA00022598"/>
    </source>
</evidence>
<dbReference type="Gene3D" id="3.30.1490.20">
    <property type="entry name" value="ATP-grasp fold, A domain"/>
    <property type="match status" value="1"/>
</dbReference>
<organism evidence="11">
    <name type="scientific">Leptocylindrus danicus</name>
    <dbReference type="NCBI Taxonomy" id="163516"/>
    <lineage>
        <taxon>Eukaryota</taxon>
        <taxon>Sar</taxon>
        <taxon>Stramenopiles</taxon>
        <taxon>Ochrophyta</taxon>
        <taxon>Bacillariophyta</taxon>
        <taxon>Coscinodiscophyceae</taxon>
        <taxon>Chaetocerotophycidae</taxon>
        <taxon>Leptocylindrales</taxon>
        <taxon>Leptocylindraceae</taxon>
        <taxon>Leptocylindrus</taxon>
    </lineage>
</organism>
<accession>A0A7S2KIJ2</accession>
<dbReference type="FunFam" id="3.40.50.261:FF:000001">
    <property type="entry name" value="Succinate--CoA ligase [ADP-forming] subunit beta"/>
    <property type="match status" value="1"/>
</dbReference>
<keyword evidence="5 7" id="KW-0547">Nucleotide-binding</keyword>
<feature type="binding site" evidence="7">
    <location>
        <position position="240"/>
    </location>
    <ligand>
        <name>Mg(2+)</name>
        <dbReference type="ChEBI" id="CHEBI:18420"/>
    </ligand>
</feature>
<sequence>MIRIANRLATRCYQHHHSKRWLHLHEYQSLKLMKDGGLQVQNGSVAFTPSEARSVAQGLLNAYRKRHGDNDAQCDLIVKAQIHAGGRGKGFFSNGYHGGVQILADPSEVFEASGNMLGHTLVTKQTGPQGQPVRALLINEGITILNEMYLAILLDRKYSGPVIVASKCGGMDIEEVAESTPDEITAIPIDIAIGVTDEQAEQAVTALGLLPFDLREQGKHQVKRLYELFLAKDATQVEINPLAVASDGNLYCVDAKLNFDDCASYRQPELFEQRDTTMEDQRELKAEEIGLNYIALDGNIGCLVNGAGLAMGTMDIIKLHGASPANFLDVGGGATQEQVKEAFKIITSDPNVKVILVNIFGGIMKCDVIARGIINASKELGLDQMDIPLVVRLEGTNVKEGMEALEQSGINVITATDLDDAAKKAVNALPASAAQDFDHDMA</sequence>
<dbReference type="GO" id="GO:0004775">
    <property type="term" value="F:succinate-CoA ligase (ADP-forming) activity"/>
    <property type="evidence" value="ECO:0007669"/>
    <property type="project" value="UniProtKB-UniRule"/>
</dbReference>
<feature type="domain" description="ATP-citrate synthase/succinyl-CoA ligase C-terminal" evidence="9">
    <location>
        <begin position="303"/>
        <end position="426"/>
    </location>
</feature>
<dbReference type="EMBL" id="HBGY01014631">
    <property type="protein sequence ID" value="CAD9577932.1"/>
    <property type="molecule type" value="Transcribed_RNA"/>
</dbReference>
<dbReference type="NCBIfam" id="NF001913">
    <property type="entry name" value="PRK00696.1"/>
    <property type="match status" value="1"/>
</dbReference>
<comment type="function">
    <text evidence="7">Succinyl-CoA synthetase functions in the citric acid cycle (TCA), coupling the hydrolysis of succinyl-CoA to the synthesis of ATP and thus represents the only step of substrate-level phosphorylation in the TCA. The beta subunit provides nucleotide specificity of the enzyme and binds the substrate succinate, while the binding sites for coenzyme A and phosphate are found in the alpha subunit.</text>
</comment>
<feature type="binding site" evidence="7">
    <location>
        <position position="79"/>
    </location>
    <ligand>
        <name>ATP</name>
        <dbReference type="ChEBI" id="CHEBI:30616"/>
    </ligand>
</feature>
<dbReference type="InterPro" id="IPR016102">
    <property type="entry name" value="Succinyl-CoA_synth-like"/>
</dbReference>
<dbReference type="PROSITE" id="PS01217">
    <property type="entry name" value="SUCCINYL_COA_LIG_3"/>
    <property type="match status" value="1"/>
</dbReference>
<comment type="subunit">
    <text evidence="7 8">Heterodimer of an alpha and a beta subunit.</text>
</comment>
<feature type="binding site" evidence="7">
    <location>
        <begin position="86"/>
        <end position="88"/>
    </location>
    <ligand>
        <name>ATP</name>
        <dbReference type="ChEBI" id="CHEBI:30616"/>
    </ligand>
</feature>
<comment type="subcellular location">
    <subcellularLocation>
        <location evidence="7">Mitochondrion</location>
    </subcellularLocation>
</comment>
<dbReference type="GO" id="GO:0005524">
    <property type="term" value="F:ATP binding"/>
    <property type="evidence" value="ECO:0007669"/>
    <property type="project" value="UniProtKB-UniRule"/>
</dbReference>
<protein>
    <recommendedName>
        <fullName evidence="7">Succinate--CoA ligase [ADP-forming] subunit beta, mitochondrial</fullName>
        <ecNumber evidence="7">6.2.1.5</ecNumber>
    </recommendedName>
    <alternativeName>
        <fullName evidence="7">Succinyl-CoA synthetase beta chain</fullName>
        <shortName evidence="7">SCS-beta</shortName>
    </alternativeName>
</protein>
<keyword evidence="6 7" id="KW-0460">Magnesium</keyword>
<name>A0A7S2KIJ2_9STRA</name>
<keyword evidence="7" id="KW-0496">Mitochondrion</keyword>
<dbReference type="AlphaFoldDB" id="A0A7S2KIJ2"/>
<dbReference type="GO" id="GO:0006099">
    <property type="term" value="P:tricarboxylic acid cycle"/>
    <property type="evidence" value="ECO:0007669"/>
    <property type="project" value="UniProtKB-UniRule"/>
</dbReference>
<comment type="cofactor">
    <cofactor evidence="7">
        <name>Mg(2+)</name>
        <dbReference type="ChEBI" id="CHEBI:18420"/>
    </cofactor>
    <text evidence="7">Binds 1 Mg(2+) ion per subunit.</text>
</comment>
<dbReference type="GO" id="GO:0042709">
    <property type="term" value="C:succinate-CoA ligase complex"/>
    <property type="evidence" value="ECO:0007669"/>
    <property type="project" value="TreeGrafter"/>
</dbReference>
<keyword evidence="3 7" id="KW-0436">Ligase</keyword>
<dbReference type="InterPro" id="IPR013815">
    <property type="entry name" value="ATP_grasp_subdomain_1"/>
</dbReference>
<keyword evidence="4 7" id="KW-0479">Metal-binding</keyword>
<evidence type="ECO:0000256" key="5">
    <source>
        <dbReference type="ARBA" id="ARBA00022741"/>
    </source>
</evidence>
<dbReference type="InterPro" id="IPR013650">
    <property type="entry name" value="ATP-grasp_succ-CoA_synth-type"/>
</dbReference>
<dbReference type="Gene3D" id="3.40.50.261">
    <property type="entry name" value="Succinyl-CoA synthetase domains"/>
    <property type="match status" value="1"/>
</dbReference>
<dbReference type="InterPro" id="IPR005811">
    <property type="entry name" value="SUCC_ACL_C"/>
</dbReference>
<evidence type="ECO:0000256" key="7">
    <source>
        <dbReference type="HAMAP-Rule" id="MF_03219"/>
    </source>
</evidence>
<dbReference type="HAMAP" id="MF_00558">
    <property type="entry name" value="Succ_CoA_beta"/>
    <property type="match status" value="1"/>
</dbReference>
<dbReference type="SUPFAM" id="SSF52210">
    <property type="entry name" value="Succinyl-CoA synthetase domains"/>
    <property type="match status" value="1"/>
</dbReference>
<evidence type="ECO:0000256" key="4">
    <source>
        <dbReference type="ARBA" id="ARBA00022723"/>
    </source>
</evidence>
<keyword evidence="2 7" id="KW-0816">Tricarboxylic acid cycle</keyword>
<evidence type="ECO:0000256" key="1">
    <source>
        <dbReference type="ARBA" id="ARBA00005064"/>
    </source>
</evidence>
<comment type="pathway">
    <text evidence="1 7">Carbohydrate metabolism; tricarboxylic acid cycle; succinate from succinyl-CoA (ligase route): step 1/1.</text>
</comment>
<feature type="domain" description="ATP-grasp fold succinyl-CoA synthetase-type" evidence="10">
    <location>
        <begin position="24"/>
        <end position="243"/>
    </location>
</feature>
<dbReference type="NCBIfam" id="TIGR01016">
    <property type="entry name" value="sucCoAbeta"/>
    <property type="match status" value="1"/>
</dbReference>
<evidence type="ECO:0000256" key="8">
    <source>
        <dbReference type="RuleBase" id="RU361258"/>
    </source>
</evidence>
<evidence type="ECO:0000259" key="9">
    <source>
        <dbReference type="Pfam" id="PF00549"/>
    </source>
</evidence>
<evidence type="ECO:0000259" key="10">
    <source>
        <dbReference type="Pfam" id="PF08442"/>
    </source>
</evidence>
<evidence type="ECO:0000256" key="2">
    <source>
        <dbReference type="ARBA" id="ARBA00022532"/>
    </source>
</evidence>
<reference evidence="11" key="1">
    <citation type="submission" date="2021-01" db="EMBL/GenBank/DDBJ databases">
        <authorList>
            <person name="Corre E."/>
            <person name="Pelletier E."/>
            <person name="Niang G."/>
            <person name="Scheremetjew M."/>
            <person name="Finn R."/>
            <person name="Kale V."/>
            <person name="Holt S."/>
            <person name="Cochrane G."/>
            <person name="Meng A."/>
            <person name="Brown T."/>
            <person name="Cohen L."/>
        </authorList>
    </citation>
    <scope>NUCLEOTIDE SEQUENCE</scope>
    <source>
        <strain evidence="11">B650</strain>
    </source>
</reference>
<dbReference type="GO" id="GO:0000287">
    <property type="term" value="F:magnesium ion binding"/>
    <property type="evidence" value="ECO:0007669"/>
    <property type="project" value="UniProtKB-UniRule"/>
</dbReference>
<evidence type="ECO:0000256" key="6">
    <source>
        <dbReference type="ARBA" id="ARBA00022842"/>
    </source>
</evidence>
<dbReference type="Pfam" id="PF08442">
    <property type="entry name" value="ATP-grasp_2"/>
    <property type="match status" value="1"/>
</dbReference>
<dbReference type="GO" id="GO:0006104">
    <property type="term" value="P:succinyl-CoA metabolic process"/>
    <property type="evidence" value="ECO:0007669"/>
    <property type="project" value="TreeGrafter"/>
</dbReference>
<feature type="binding site" evidence="7">
    <location>
        <position position="147"/>
    </location>
    <ligand>
        <name>ATP</name>
        <dbReference type="ChEBI" id="CHEBI:30616"/>
    </ligand>
</feature>
<dbReference type="GO" id="GO:0005739">
    <property type="term" value="C:mitochondrion"/>
    <property type="evidence" value="ECO:0007669"/>
    <property type="project" value="UniProtKB-SubCell"/>
</dbReference>
<comment type="similarity">
    <text evidence="7 8">Belongs to the succinate/malate CoA ligase beta subunit family.</text>
</comment>
<keyword evidence="7" id="KW-0067">ATP-binding</keyword>
<evidence type="ECO:0000313" key="11">
    <source>
        <dbReference type="EMBL" id="CAD9577932.1"/>
    </source>
</evidence>
<dbReference type="UniPathway" id="UPA00223">
    <property type="reaction ID" value="UER00999"/>
</dbReference>
<feature type="binding site" evidence="7">
    <location>
        <begin position="362"/>
        <end position="364"/>
    </location>
    <ligand>
        <name>substrate</name>
        <note>ligand shared with subunit alpha</note>
    </ligand>
</feature>
<gene>
    <name evidence="11" type="ORF">LDAN0321_LOCUS9469</name>
</gene>
<dbReference type="Pfam" id="PF00549">
    <property type="entry name" value="Ligase_CoA"/>
    <property type="match status" value="1"/>
</dbReference>
<feature type="binding site" evidence="7">
    <location>
        <position position="254"/>
    </location>
    <ligand>
        <name>Mg(2+)</name>
        <dbReference type="ChEBI" id="CHEBI:18420"/>
    </ligand>
</feature>
<dbReference type="SUPFAM" id="SSF56059">
    <property type="entry name" value="Glutathione synthetase ATP-binding domain-like"/>
    <property type="match status" value="1"/>
</dbReference>
<dbReference type="PIRSF" id="PIRSF001554">
    <property type="entry name" value="SucCS_beta"/>
    <property type="match status" value="1"/>
</dbReference>
<dbReference type="InterPro" id="IPR017866">
    <property type="entry name" value="Succ-CoA_synthase_bsu_CS"/>
</dbReference>